<protein>
    <submittedName>
        <fullName evidence="2">SdpI family protein</fullName>
    </submittedName>
</protein>
<feature type="transmembrane region" description="Helical" evidence="1">
    <location>
        <begin position="57"/>
        <end position="78"/>
    </location>
</feature>
<keyword evidence="1" id="KW-0472">Membrane</keyword>
<reference evidence="3" key="2">
    <citation type="journal article" date="2018" name="BMC Genomics">
        <title>Whole genome sequencing and function prediction of 133 gut anaerobes isolated from chicken caecum in pure cultures.</title>
        <authorList>
            <person name="Medvecky M."/>
            <person name="Cejkova D."/>
            <person name="Polansky O."/>
            <person name="Karasova D."/>
            <person name="Kubasova T."/>
            <person name="Cizek A."/>
            <person name="Rychlik I."/>
        </authorList>
    </citation>
    <scope>NUCLEOTIDE SEQUENCE</scope>
    <source>
        <strain evidence="3">An144</strain>
    </source>
</reference>
<gene>
    <name evidence="3" type="ORF">B5E88_01795</name>
    <name evidence="2" type="ORF">U1294_01960</name>
</gene>
<evidence type="ECO:0000313" key="2">
    <source>
        <dbReference type="EMBL" id="MDZ5596992.1"/>
    </source>
</evidence>
<dbReference type="EMBL" id="JAXOGL010000002">
    <property type="protein sequence ID" value="MDZ5596992.1"/>
    <property type="molecule type" value="Genomic_DNA"/>
</dbReference>
<dbReference type="EMBL" id="NFLC01000002">
    <property type="protein sequence ID" value="OUQ11618.1"/>
    <property type="molecule type" value="Genomic_DNA"/>
</dbReference>
<dbReference type="AlphaFoldDB" id="A0A1Y4R212"/>
<evidence type="ECO:0000313" key="3">
    <source>
        <dbReference type="EMBL" id="OUQ11618.1"/>
    </source>
</evidence>
<dbReference type="RefSeq" id="WP_047242196.1">
    <property type="nucleotide sequence ID" value="NZ_CP010060.1"/>
</dbReference>
<dbReference type="Proteomes" id="UP000196074">
    <property type="component" value="Unassembled WGS sequence"/>
</dbReference>
<feature type="transmembrane region" description="Helical" evidence="1">
    <location>
        <begin position="9"/>
        <end position="25"/>
    </location>
</feature>
<feature type="transmembrane region" description="Helical" evidence="1">
    <location>
        <begin position="31"/>
        <end position="50"/>
    </location>
</feature>
<feature type="transmembrane region" description="Helical" evidence="1">
    <location>
        <begin position="84"/>
        <end position="106"/>
    </location>
</feature>
<evidence type="ECO:0000256" key="1">
    <source>
        <dbReference type="SAM" id="Phobius"/>
    </source>
</evidence>
<dbReference type="Pfam" id="PF13630">
    <property type="entry name" value="SdpI"/>
    <property type="match status" value="1"/>
</dbReference>
<keyword evidence="1" id="KW-1133">Transmembrane helix</keyword>
<comment type="caution">
    <text evidence="3">The sequence shown here is derived from an EMBL/GenBank/DDBJ whole genome shotgun (WGS) entry which is preliminary data.</text>
</comment>
<dbReference type="InterPro" id="IPR025962">
    <property type="entry name" value="SdpI/YhfL"/>
</dbReference>
<accession>A0A1Y4R212</accession>
<feature type="transmembrane region" description="Helical" evidence="1">
    <location>
        <begin position="153"/>
        <end position="171"/>
    </location>
</feature>
<keyword evidence="1" id="KW-0812">Transmembrane</keyword>
<organism evidence="3 4">
    <name type="scientific">Enterococcus cecorum</name>
    <dbReference type="NCBI Taxonomy" id="44008"/>
    <lineage>
        <taxon>Bacteria</taxon>
        <taxon>Bacillati</taxon>
        <taxon>Bacillota</taxon>
        <taxon>Bacilli</taxon>
        <taxon>Lactobacillales</taxon>
        <taxon>Enterococcaceae</taxon>
        <taxon>Enterococcus</taxon>
    </lineage>
</organism>
<evidence type="ECO:0000313" key="4">
    <source>
        <dbReference type="Proteomes" id="UP000196074"/>
    </source>
</evidence>
<name>A0A1Y4R212_9ENTE</name>
<dbReference type="Proteomes" id="UP001290582">
    <property type="component" value="Unassembled WGS sequence"/>
</dbReference>
<reference evidence="2" key="3">
    <citation type="submission" date="2023-12" db="EMBL/GenBank/DDBJ databases">
        <title>Molecular genomic analyses of Enterococcus cecorum from sepsis oubreaks in broilers.</title>
        <authorList>
            <person name="Rhoads D."/>
            <person name="Alrubaye A."/>
        </authorList>
    </citation>
    <scope>NUCLEOTIDE SEQUENCE</scope>
    <source>
        <strain evidence="2">1755</strain>
    </source>
</reference>
<sequence length="176" mass="20149">MNNLHFSKYLVLGSFVLFLVAYFFANHQYSNIFEINYILFTIIQVFMILNNRVKRPLQIILTVISTVFILLCSLNTQIQHDLSLFLICGGILFIGNLSTSLAYNPFIGIRIFSTRNDPKNWQATHQLLALLSIPISCGILLFCTIFNGNIVVPSALILWITFPIIYSVRIYPKKLL</sequence>
<feature type="transmembrane region" description="Helical" evidence="1">
    <location>
        <begin position="127"/>
        <end position="147"/>
    </location>
</feature>
<reference evidence="4" key="1">
    <citation type="submission" date="2017-04" db="EMBL/GenBank/DDBJ databases">
        <title>Function of individual gut microbiota members based on whole genome sequencing of pure cultures obtained from chicken caecum.</title>
        <authorList>
            <person name="Medvecky M."/>
            <person name="Cejkova D."/>
            <person name="Polansky O."/>
            <person name="Karasova D."/>
            <person name="Kubasova T."/>
            <person name="Cizek A."/>
            <person name="Rychlik I."/>
        </authorList>
    </citation>
    <scope>NUCLEOTIDE SEQUENCE [LARGE SCALE GENOMIC DNA]</scope>
    <source>
        <strain evidence="4">An144</strain>
    </source>
</reference>
<proteinExistence type="predicted"/>